<sequence>METSIAIVVSAVLWDRSIGTDISPPGISGHKLTMFETLWRHSVPADVYSSTVGEASLFMVRLWDSLMEDPRPCDSKAKKGMDQGVEFKHKIYGATLLVVYFGFPSMGLKDYGQDCLNSFVLEDSNGGVSDVFSSFPGGLDVDETMQDIKSNVVVRVPYAEG</sequence>
<keyword evidence="2" id="KW-1185">Reference proteome</keyword>
<evidence type="ECO:0000313" key="2">
    <source>
        <dbReference type="Proteomes" id="UP001151760"/>
    </source>
</evidence>
<dbReference type="Proteomes" id="UP001151760">
    <property type="component" value="Unassembled WGS sequence"/>
</dbReference>
<evidence type="ECO:0000313" key="1">
    <source>
        <dbReference type="EMBL" id="GJT53708.1"/>
    </source>
</evidence>
<protein>
    <submittedName>
        <fullName evidence="1">Uncharacterized protein</fullName>
    </submittedName>
</protein>
<name>A0ABQ5ESC1_9ASTR</name>
<reference evidence="1" key="1">
    <citation type="journal article" date="2022" name="Int. J. Mol. Sci.">
        <title>Draft Genome of Tanacetum Coccineum: Genomic Comparison of Closely Related Tanacetum-Family Plants.</title>
        <authorList>
            <person name="Yamashiro T."/>
            <person name="Shiraishi A."/>
            <person name="Nakayama K."/>
            <person name="Satake H."/>
        </authorList>
    </citation>
    <scope>NUCLEOTIDE SEQUENCE</scope>
</reference>
<accession>A0ABQ5ESC1</accession>
<proteinExistence type="predicted"/>
<dbReference type="EMBL" id="BQNB010016611">
    <property type="protein sequence ID" value="GJT53708.1"/>
    <property type="molecule type" value="Genomic_DNA"/>
</dbReference>
<reference evidence="1" key="2">
    <citation type="submission" date="2022-01" db="EMBL/GenBank/DDBJ databases">
        <authorList>
            <person name="Yamashiro T."/>
            <person name="Shiraishi A."/>
            <person name="Satake H."/>
            <person name="Nakayama K."/>
        </authorList>
    </citation>
    <scope>NUCLEOTIDE SEQUENCE</scope>
</reference>
<organism evidence="1 2">
    <name type="scientific">Tanacetum coccineum</name>
    <dbReference type="NCBI Taxonomy" id="301880"/>
    <lineage>
        <taxon>Eukaryota</taxon>
        <taxon>Viridiplantae</taxon>
        <taxon>Streptophyta</taxon>
        <taxon>Embryophyta</taxon>
        <taxon>Tracheophyta</taxon>
        <taxon>Spermatophyta</taxon>
        <taxon>Magnoliopsida</taxon>
        <taxon>eudicotyledons</taxon>
        <taxon>Gunneridae</taxon>
        <taxon>Pentapetalae</taxon>
        <taxon>asterids</taxon>
        <taxon>campanulids</taxon>
        <taxon>Asterales</taxon>
        <taxon>Asteraceae</taxon>
        <taxon>Asteroideae</taxon>
        <taxon>Anthemideae</taxon>
        <taxon>Anthemidinae</taxon>
        <taxon>Tanacetum</taxon>
    </lineage>
</organism>
<comment type="caution">
    <text evidence="1">The sequence shown here is derived from an EMBL/GenBank/DDBJ whole genome shotgun (WGS) entry which is preliminary data.</text>
</comment>
<gene>
    <name evidence="1" type="ORF">Tco_0988762</name>
</gene>